<dbReference type="InterPro" id="IPR036390">
    <property type="entry name" value="WH_DNA-bd_sf"/>
</dbReference>
<proteinExistence type="predicted"/>
<evidence type="ECO:0000259" key="1">
    <source>
        <dbReference type="PROSITE" id="PS51459"/>
    </source>
</evidence>
<evidence type="ECO:0000313" key="2">
    <source>
        <dbReference type="EMBL" id="TFU22630.1"/>
    </source>
</evidence>
<dbReference type="AlphaFoldDB" id="A0A4Y9F563"/>
<organism evidence="2 3">
    <name type="scientific">Rothia nasimurium</name>
    <dbReference type="NCBI Taxonomy" id="85336"/>
    <lineage>
        <taxon>Bacteria</taxon>
        <taxon>Bacillati</taxon>
        <taxon>Actinomycetota</taxon>
        <taxon>Actinomycetes</taxon>
        <taxon>Micrococcales</taxon>
        <taxon>Micrococcaceae</taxon>
        <taxon>Rothia</taxon>
    </lineage>
</organism>
<dbReference type="InterPro" id="IPR003812">
    <property type="entry name" value="Fido"/>
</dbReference>
<sequence length="403" mass="46122">MKKYRSLKSIFHQFDRQTAGRFAQERRDMGCETSFVLGDHTLFYTVTPQLLLLQEQILLNERTLEELAPSFPATARASYLYELITQEISATNEIEGVRSTRQEIQEALDAEPSDNKKFREIARLYLELSQGKVDVPHTLEEVRATYDRLFGSEIADEDRPDGRFFRAGPVYVHDGAGKIIHAGARDEEALEQQLRAMFDHLENTEVPFLLSRAVSHFMFEAAHPFYDGNGRFGRFFLSAQLQEVLSTYTVLALSHLIKQKKEEYHRAFTEVEEPLNYGEVTLFAHVMLGFIRDAQLELIDDFEAKKQMMQLLYERVDRLKSGESELSAGALDVLFILGQVHLFSGGRGIEWGDLAQILGKSRNTVRAYLVDVEQERLVERTSSRPLRVRLSEAGKTLLFPGYA</sequence>
<dbReference type="InterPro" id="IPR036388">
    <property type="entry name" value="WH-like_DNA-bd_sf"/>
</dbReference>
<name>A0A4Y9F563_9MICC</name>
<protein>
    <submittedName>
        <fullName evidence="2">Fic family protein</fullName>
    </submittedName>
</protein>
<dbReference type="SUPFAM" id="SSF46785">
    <property type="entry name" value="Winged helix' DNA-binding domain"/>
    <property type="match status" value="1"/>
</dbReference>
<comment type="caution">
    <text evidence="2">The sequence shown here is derived from an EMBL/GenBank/DDBJ whole genome shotgun (WGS) entry which is preliminary data.</text>
</comment>
<dbReference type="Pfam" id="PF02661">
    <property type="entry name" value="Fic"/>
    <property type="match status" value="1"/>
</dbReference>
<feature type="domain" description="Fido" evidence="1">
    <location>
        <begin position="137"/>
        <end position="286"/>
    </location>
</feature>
<dbReference type="OrthoDB" id="9813719at2"/>
<dbReference type="RefSeq" id="WP_135012222.1">
    <property type="nucleotide sequence ID" value="NZ_JADGLK010000015.1"/>
</dbReference>
<reference evidence="2 3" key="1">
    <citation type="submission" date="2019-03" db="EMBL/GenBank/DDBJ databases">
        <title>Diversity of the mouse oral microbiome.</title>
        <authorList>
            <person name="Joseph S."/>
            <person name="Aduse-Opoku J."/>
            <person name="Curtis M."/>
            <person name="Wade W."/>
            <person name="Hashim A."/>
        </authorList>
    </citation>
    <scope>NUCLEOTIDE SEQUENCE [LARGE SCALE GENOMIC DNA]</scope>
    <source>
        <strain evidence="3">irhom_31</strain>
    </source>
</reference>
<dbReference type="PROSITE" id="PS51459">
    <property type="entry name" value="FIDO"/>
    <property type="match status" value="1"/>
</dbReference>
<evidence type="ECO:0000313" key="3">
    <source>
        <dbReference type="Proteomes" id="UP000297951"/>
    </source>
</evidence>
<dbReference type="InterPro" id="IPR040198">
    <property type="entry name" value="Fido_containing"/>
</dbReference>
<gene>
    <name evidence="2" type="ORF">E4U03_05420</name>
</gene>
<dbReference type="EMBL" id="SPQC01000015">
    <property type="protein sequence ID" value="TFU22630.1"/>
    <property type="molecule type" value="Genomic_DNA"/>
</dbReference>
<dbReference type="PANTHER" id="PTHR13504">
    <property type="entry name" value="FIDO DOMAIN-CONTAINING PROTEIN DDB_G0283145"/>
    <property type="match status" value="1"/>
</dbReference>
<accession>A0A4Y9F563</accession>
<dbReference type="SUPFAM" id="SSF140931">
    <property type="entry name" value="Fic-like"/>
    <property type="match status" value="1"/>
</dbReference>
<dbReference type="PANTHER" id="PTHR13504:SF40">
    <property type="entry name" value="FIDO DOMAIN-CONTAINING PROTEIN"/>
    <property type="match status" value="1"/>
</dbReference>
<dbReference type="InterPro" id="IPR036597">
    <property type="entry name" value="Fido-like_dom_sf"/>
</dbReference>
<dbReference type="Proteomes" id="UP000297951">
    <property type="component" value="Unassembled WGS sequence"/>
</dbReference>
<dbReference type="Gene3D" id="1.10.10.10">
    <property type="entry name" value="Winged helix-like DNA-binding domain superfamily/Winged helix DNA-binding domain"/>
    <property type="match status" value="1"/>
</dbReference>
<dbReference type="Gene3D" id="1.10.3290.10">
    <property type="entry name" value="Fido-like domain"/>
    <property type="match status" value="1"/>
</dbReference>